<evidence type="ECO:0008006" key="3">
    <source>
        <dbReference type="Google" id="ProtNLM"/>
    </source>
</evidence>
<dbReference type="RefSeq" id="WP_023792045.1">
    <property type="nucleotide sequence ID" value="NC_023003.1"/>
</dbReference>
<dbReference type="Proteomes" id="UP000018769">
    <property type="component" value="Chromosome I"/>
</dbReference>
<sequence length="228" mass="26682">MRINYKKMFNGFSLMLLTSCGLNLQAKRYWFSNHFDSSFFDELHYINERLSQDLNQMESYFSNNFGRPDNQIDKEQKNKLKESQQILEEIKPEITKESNGNVEIKISLKNINKKTVEDIVLQDNILKGILESNHGKIEFYITDKSIKLVRKLEVKEHKEESNYENQEQKDDNNNTSSFYAYQYSYGSSNVYSLPLTVDLSTAHASVKDDTLIIKLSPKNYSKIKVHHS</sequence>
<keyword evidence="2" id="KW-1185">Reference proteome</keyword>
<evidence type="ECO:0000313" key="1">
    <source>
        <dbReference type="EMBL" id="CDK30622.1"/>
    </source>
</evidence>
<evidence type="ECO:0000313" key="2">
    <source>
        <dbReference type="Proteomes" id="UP000018769"/>
    </source>
</evidence>
<proteinExistence type="predicted"/>
<reference evidence="1 2" key="1">
    <citation type="journal article" date="2015" name="Biol. Direct">
        <title>Babela massiliensis, a representative of a widespread bacterial phylum with unusual adaptations to parasitism in amoebae.</title>
        <authorList>
            <person name="Pagnier I."/>
            <person name="Yutin N."/>
            <person name="Croce O."/>
            <person name="Makarova K.S."/>
            <person name="Wolf Y.I."/>
            <person name="Benamar S."/>
            <person name="Raoult D."/>
            <person name="Koonin E.V."/>
            <person name="La Scola B."/>
        </authorList>
    </citation>
    <scope>NUCLEOTIDE SEQUENCE [LARGE SCALE GENOMIC DNA]</scope>
    <source>
        <strain evidence="2">BABL1</strain>
    </source>
</reference>
<dbReference type="HOGENOM" id="CLU_1212979_0_0_7"/>
<protein>
    <recommendedName>
        <fullName evidence="3">SHSP domain-containing protein</fullName>
    </recommendedName>
</protein>
<dbReference type="EMBL" id="HG793133">
    <property type="protein sequence ID" value="CDK30622.1"/>
    <property type="molecule type" value="Genomic_DNA"/>
</dbReference>
<organism evidence="1 2">
    <name type="scientific">Candidatus Babela massiliensis</name>
    <dbReference type="NCBI Taxonomy" id="673862"/>
    <lineage>
        <taxon>Bacteria</taxon>
        <taxon>Candidatus Babelota</taxon>
        <taxon>Candidatus Babeliae</taxon>
        <taxon>Candidatus Babeliales</taxon>
        <taxon>Candidatus Babeliaceae</taxon>
        <taxon>Candidatus Babela</taxon>
    </lineage>
</organism>
<dbReference type="PROSITE" id="PS51257">
    <property type="entry name" value="PROKAR_LIPOPROTEIN"/>
    <property type="match status" value="1"/>
</dbReference>
<name>V6DG96_9BACT</name>
<accession>V6DG96</accession>
<gene>
    <name evidence="1" type="ORF">BABL1_gene_393</name>
</gene>
<dbReference type="KEGG" id="dpb:BABL1_gene_393"/>
<dbReference type="AlphaFoldDB" id="V6DG96"/>